<evidence type="ECO:0000313" key="3">
    <source>
        <dbReference type="Proteomes" id="UP000824120"/>
    </source>
</evidence>
<accession>A0A9J6B5C4</accession>
<gene>
    <name evidence="2" type="ORF">H5410_003659</name>
</gene>
<dbReference type="EMBL" id="JACXVP010000001">
    <property type="protein sequence ID" value="KAG5631942.1"/>
    <property type="molecule type" value="Genomic_DNA"/>
</dbReference>
<dbReference type="Proteomes" id="UP000824120">
    <property type="component" value="Chromosome 1"/>
</dbReference>
<evidence type="ECO:0000256" key="1">
    <source>
        <dbReference type="SAM" id="MobiDB-lite"/>
    </source>
</evidence>
<reference evidence="2 3" key="1">
    <citation type="submission" date="2020-09" db="EMBL/GenBank/DDBJ databases">
        <title>De no assembly of potato wild relative species, Solanum commersonii.</title>
        <authorList>
            <person name="Cho K."/>
        </authorList>
    </citation>
    <scope>NUCLEOTIDE SEQUENCE [LARGE SCALE GENOMIC DNA]</scope>
    <source>
        <strain evidence="2">LZ3.2</strain>
        <tissue evidence="2">Leaf</tissue>
    </source>
</reference>
<keyword evidence="3" id="KW-1185">Reference proteome</keyword>
<proteinExistence type="predicted"/>
<sequence length="117" mass="13628">MFGGMYLEENEVWGKTPSKYDLRNFLGDEDRSRRLRGSLNRPQDRSNGNGHVDKIYHHSRNGYQIWARSKSAIYRLLDHDLEAFTTKDCELGVWLASMICPRKNLPMGHNKGLNPMF</sequence>
<dbReference type="AlphaFoldDB" id="A0A9J6B5C4"/>
<organism evidence="2 3">
    <name type="scientific">Solanum commersonii</name>
    <name type="common">Commerson's wild potato</name>
    <name type="synonym">Commerson's nightshade</name>
    <dbReference type="NCBI Taxonomy" id="4109"/>
    <lineage>
        <taxon>Eukaryota</taxon>
        <taxon>Viridiplantae</taxon>
        <taxon>Streptophyta</taxon>
        <taxon>Embryophyta</taxon>
        <taxon>Tracheophyta</taxon>
        <taxon>Spermatophyta</taxon>
        <taxon>Magnoliopsida</taxon>
        <taxon>eudicotyledons</taxon>
        <taxon>Gunneridae</taxon>
        <taxon>Pentapetalae</taxon>
        <taxon>asterids</taxon>
        <taxon>lamiids</taxon>
        <taxon>Solanales</taxon>
        <taxon>Solanaceae</taxon>
        <taxon>Solanoideae</taxon>
        <taxon>Solaneae</taxon>
        <taxon>Solanum</taxon>
    </lineage>
</organism>
<evidence type="ECO:0000313" key="2">
    <source>
        <dbReference type="EMBL" id="KAG5631942.1"/>
    </source>
</evidence>
<name>A0A9J6B5C4_SOLCO</name>
<comment type="caution">
    <text evidence="2">The sequence shown here is derived from an EMBL/GenBank/DDBJ whole genome shotgun (WGS) entry which is preliminary data.</text>
</comment>
<feature type="region of interest" description="Disordered" evidence="1">
    <location>
        <begin position="33"/>
        <end position="53"/>
    </location>
</feature>
<protein>
    <submittedName>
        <fullName evidence="2">Uncharacterized protein</fullName>
    </submittedName>
</protein>